<evidence type="ECO:0000313" key="1">
    <source>
        <dbReference type="EMBL" id="MEF3367021.1"/>
    </source>
</evidence>
<evidence type="ECO:0000313" key="2">
    <source>
        <dbReference type="Proteomes" id="UP001350748"/>
    </source>
</evidence>
<reference evidence="1 2" key="1">
    <citation type="submission" date="2024-02" db="EMBL/GenBank/DDBJ databases">
        <authorList>
            <person name="Grouzdev D."/>
        </authorList>
    </citation>
    <scope>NUCLEOTIDE SEQUENCE [LARGE SCALE GENOMIC DNA]</scope>
    <source>
        <strain evidence="1 2">9N</strain>
    </source>
</reference>
<proteinExistence type="predicted"/>
<name>A0ABU7XI04_9HYPH</name>
<gene>
    <name evidence="1" type="ORF">V3H18_10800</name>
</gene>
<protein>
    <submittedName>
        <fullName evidence="1">Uncharacterized protein</fullName>
    </submittedName>
</protein>
<dbReference type="Proteomes" id="UP001350748">
    <property type="component" value="Unassembled WGS sequence"/>
</dbReference>
<keyword evidence="2" id="KW-1185">Reference proteome</keyword>
<accession>A0ABU7XI04</accession>
<sequence length="172" mass="19584">MRKPSRDVQLDDIIAGQWIGVDSDALAIALKIHLALEAILIEMIRLFQPDDKIYKLSFPQKTEKLVQQGYILSADKSAFDRFNDFRNDFAHIFGHRVTLEYALALARDLEALGIDFSDSVGSYSEAEATEYYGGFFGVLEEIGWNILYHAAYNLRERGGRDIFEAETRDVEP</sequence>
<comment type="caution">
    <text evidence="1">The sequence shown here is derived from an EMBL/GenBank/DDBJ whole genome shotgun (WGS) entry which is preliminary data.</text>
</comment>
<organism evidence="1 2">
    <name type="scientific">Methylocystis borbori</name>
    <dbReference type="NCBI Taxonomy" id="3118750"/>
    <lineage>
        <taxon>Bacteria</taxon>
        <taxon>Pseudomonadati</taxon>
        <taxon>Pseudomonadota</taxon>
        <taxon>Alphaproteobacteria</taxon>
        <taxon>Hyphomicrobiales</taxon>
        <taxon>Methylocystaceae</taxon>
        <taxon>Methylocystis</taxon>
    </lineage>
</organism>
<dbReference type="EMBL" id="JAZHYN010000029">
    <property type="protein sequence ID" value="MEF3367021.1"/>
    <property type="molecule type" value="Genomic_DNA"/>
</dbReference>
<dbReference type="RefSeq" id="WP_332082051.1">
    <property type="nucleotide sequence ID" value="NZ_JAZHYN010000029.1"/>
</dbReference>